<feature type="transmembrane region" description="Helical" evidence="2">
    <location>
        <begin position="51"/>
        <end position="70"/>
    </location>
</feature>
<organism evidence="3 4">
    <name type="scientific">Actinomadura adrarensis</name>
    <dbReference type="NCBI Taxonomy" id="1819600"/>
    <lineage>
        <taxon>Bacteria</taxon>
        <taxon>Bacillati</taxon>
        <taxon>Actinomycetota</taxon>
        <taxon>Actinomycetes</taxon>
        <taxon>Streptosporangiales</taxon>
        <taxon>Thermomonosporaceae</taxon>
        <taxon>Actinomadura</taxon>
    </lineage>
</organism>
<feature type="region of interest" description="Disordered" evidence="1">
    <location>
        <begin position="92"/>
        <end position="115"/>
    </location>
</feature>
<proteinExistence type="predicted"/>
<keyword evidence="2" id="KW-0812">Transmembrane</keyword>
<reference evidence="4" key="1">
    <citation type="journal article" date="2019" name="Int. J. Syst. Evol. Microbiol.">
        <title>The Global Catalogue of Microorganisms (GCM) 10K type strain sequencing project: providing services to taxonomists for standard genome sequencing and annotation.</title>
        <authorList>
            <consortium name="The Broad Institute Genomics Platform"/>
            <consortium name="The Broad Institute Genome Sequencing Center for Infectious Disease"/>
            <person name="Wu L."/>
            <person name="Ma J."/>
        </authorList>
    </citation>
    <scope>NUCLEOTIDE SEQUENCE [LARGE SCALE GENOMIC DNA]</scope>
    <source>
        <strain evidence="4">JCM 31696</strain>
    </source>
</reference>
<protein>
    <submittedName>
        <fullName evidence="3">Uncharacterized protein</fullName>
    </submittedName>
</protein>
<comment type="caution">
    <text evidence="3">The sequence shown here is derived from an EMBL/GenBank/DDBJ whole genome shotgun (WGS) entry which is preliminary data.</text>
</comment>
<evidence type="ECO:0000313" key="3">
    <source>
        <dbReference type="EMBL" id="MFD0854271.1"/>
    </source>
</evidence>
<accession>A0ABW3CI88</accession>
<dbReference type="EMBL" id="JBHTIR010002819">
    <property type="protein sequence ID" value="MFD0854271.1"/>
    <property type="molecule type" value="Genomic_DNA"/>
</dbReference>
<feature type="non-terminal residue" evidence="3">
    <location>
        <position position="1"/>
    </location>
</feature>
<sequence length="115" mass="12989">PGTVADIDRCPASLRDAGSAAAGTPVPIVYAPGSVDPQYGTFDDIPEGDGFVLFAMLLPFLMGLTWRSVFVERRLEHAHGLLRNNGVLKRRRYRTHGRRRRADRDRLRKSKYRLP</sequence>
<keyword evidence="4" id="KW-1185">Reference proteome</keyword>
<dbReference type="Proteomes" id="UP001597083">
    <property type="component" value="Unassembled WGS sequence"/>
</dbReference>
<keyword evidence="2" id="KW-1133">Transmembrane helix</keyword>
<evidence type="ECO:0000256" key="2">
    <source>
        <dbReference type="SAM" id="Phobius"/>
    </source>
</evidence>
<evidence type="ECO:0000313" key="4">
    <source>
        <dbReference type="Proteomes" id="UP001597083"/>
    </source>
</evidence>
<name>A0ABW3CI88_9ACTN</name>
<keyword evidence="2" id="KW-0472">Membrane</keyword>
<gene>
    <name evidence="3" type="ORF">ACFQ07_18680</name>
</gene>
<evidence type="ECO:0000256" key="1">
    <source>
        <dbReference type="SAM" id="MobiDB-lite"/>
    </source>
</evidence>